<dbReference type="InterPro" id="IPR002942">
    <property type="entry name" value="S4_RNA-bd"/>
</dbReference>
<gene>
    <name evidence="6" type="ORF">A2645_00945</name>
</gene>
<reference evidence="6 7" key="1">
    <citation type="journal article" date="2016" name="Nat. Commun.">
        <title>Thousands of microbial genomes shed light on interconnected biogeochemical processes in an aquifer system.</title>
        <authorList>
            <person name="Anantharaman K."/>
            <person name="Brown C.T."/>
            <person name="Hug L.A."/>
            <person name="Sharon I."/>
            <person name="Castelle C.J."/>
            <person name="Probst A.J."/>
            <person name="Thomas B.C."/>
            <person name="Singh A."/>
            <person name="Wilkins M.J."/>
            <person name="Karaoz U."/>
            <person name="Brodie E.L."/>
            <person name="Williams K.H."/>
            <person name="Hubbard S.S."/>
            <person name="Banfield J.F."/>
        </authorList>
    </citation>
    <scope>NUCLEOTIDE SEQUENCE [LARGE SCALE GENOMIC DNA]</scope>
</reference>
<dbReference type="CDD" id="cd00165">
    <property type="entry name" value="S4"/>
    <property type="match status" value="1"/>
</dbReference>
<evidence type="ECO:0000313" key="7">
    <source>
        <dbReference type="Proteomes" id="UP000182253"/>
    </source>
</evidence>
<dbReference type="GO" id="GO:0120159">
    <property type="term" value="F:rRNA pseudouridine synthase activity"/>
    <property type="evidence" value="ECO:0007669"/>
    <property type="project" value="UniProtKB-ARBA"/>
</dbReference>
<dbReference type="AlphaFoldDB" id="A0A1F6UWZ8"/>
<evidence type="ECO:0000256" key="2">
    <source>
        <dbReference type="ARBA" id="ARBA00023235"/>
    </source>
</evidence>
<sequence length="227" mass="25850">MRINKYLRDHNFASRREADELISRGLVKINGRIARLGEEVSEKDKIVVNDGKKFKDNKYFAYYKPRDIITHSPQGGEKSIGEVGGFSKEFFPVGRLDKDSHGLIVITNDGRVTRKLLDPAENHEKEYMVKVDKDLTEGFLKKMTLGVKLEDFTTKKCAVKKIGPKVFKIILTEGKKHQIRRMCAALGYTTLDLKRVRIGSIKINDLNPGQKRELAGSELANFLKALW</sequence>
<proteinExistence type="inferred from homology"/>
<dbReference type="FunFam" id="3.30.70.1560:FF:000002">
    <property type="entry name" value="Pseudouridine synthase"/>
    <property type="match status" value="1"/>
</dbReference>
<dbReference type="InterPro" id="IPR042092">
    <property type="entry name" value="PsdUridine_s_RsuA/RluB/E/F_cat"/>
</dbReference>
<dbReference type="Gene3D" id="3.30.70.580">
    <property type="entry name" value="Pseudouridine synthase I, catalytic domain, N-terminal subdomain"/>
    <property type="match status" value="1"/>
</dbReference>
<keyword evidence="3" id="KW-0694">RNA-binding</keyword>
<accession>A0A1F6UWZ8</accession>
<dbReference type="InterPro" id="IPR020094">
    <property type="entry name" value="TruA/RsuA/RluB/E/F_N"/>
</dbReference>
<dbReference type="EC" id="5.4.99.-" evidence="4"/>
<dbReference type="STRING" id="1801735.A2645_00945"/>
<dbReference type="Gene3D" id="3.30.70.1560">
    <property type="entry name" value="Alpha-L RNA-binding motif"/>
    <property type="match status" value="1"/>
</dbReference>
<dbReference type="GO" id="GO:0003723">
    <property type="term" value="F:RNA binding"/>
    <property type="evidence" value="ECO:0007669"/>
    <property type="project" value="UniProtKB-KW"/>
</dbReference>
<dbReference type="Gene3D" id="3.10.290.10">
    <property type="entry name" value="RNA-binding S4 domain"/>
    <property type="match status" value="1"/>
</dbReference>
<dbReference type="InterPro" id="IPR036986">
    <property type="entry name" value="S4_RNA-bd_sf"/>
</dbReference>
<dbReference type="EMBL" id="MFTL01000008">
    <property type="protein sequence ID" value="OGI61804.1"/>
    <property type="molecule type" value="Genomic_DNA"/>
</dbReference>
<dbReference type="InterPro" id="IPR050343">
    <property type="entry name" value="RsuA_PseudoU_synthase"/>
</dbReference>
<dbReference type="SUPFAM" id="SSF55174">
    <property type="entry name" value="Alpha-L RNA-binding motif"/>
    <property type="match status" value="1"/>
</dbReference>
<comment type="caution">
    <text evidence="6">The sequence shown here is derived from an EMBL/GenBank/DDBJ whole genome shotgun (WGS) entry which is preliminary data.</text>
</comment>
<feature type="domain" description="RNA-binding S4" evidence="5">
    <location>
        <begin position="1"/>
        <end position="60"/>
    </location>
</feature>
<evidence type="ECO:0000256" key="4">
    <source>
        <dbReference type="RuleBase" id="RU003887"/>
    </source>
</evidence>
<dbReference type="InterPro" id="IPR000748">
    <property type="entry name" value="PsdUridine_synth_RsuA/RluB/E/F"/>
</dbReference>
<organism evidence="6 7">
    <name type="scientific">Candidatus Nomurabacteria bacterium RIFCSPHIGHO2_01_FULL_39_9</name>
    <dbReference type="NCBI Taxonomy" id="1801735"/>
    <lineage>
        <taxon>Bacteria</taxon>
        <taxon>Candidatus Nomuraibacteriota</taxon>
    </lineage>
</organism>
<dbReference type="PROSITE" id="PS01149">
    <property type="entry name" value="PSI_RSU"/>
    <property type="match status" value="1"/>
</dbReference>
<protein>
    <recommendedName>
        <fullName evidence="4">Pseudouridine synthase</fullName>
        <ecNumber evidence="4">5.4.99.-</ecNumber>
    </recommendedName>
</protein>
<comment type="similarity">
    <text evidence="1 4">Belongs to the pseudouridine synthase RsuA family.</text>
</comment>
<evidence type="ECO:0000313" key="6">
    <source>
        <dbReference type="EMBL" id="OGI61804.1"/>
    </source>
</evidence>
<evidence type="ECO:0000256" key="3">
    <source>
        <dbReference type="PROSITE-ProRule" id="PRU00182"/>
    </source>
</evidence>
<dbReference type="Pfam" id="PF01479">
    <property type="entry name" value="S4"/>
    <property type="match status" value="1"/>
</dbReference>
<dbReference type="Pfam" id="PF00849">
    <property type="entry name" value="PseudoU_synth_2"/>
    <property type="match status" value="1"/>
</dbReference>
<dbReference type="InterPro" id="IPR006145">
    <property type="entry name" value="PsdUridine_synth_RsuA/RluA"/>
</dbReference>
<dbReference type="PROSITE" id="PS50889">
    <property type="entry name" value="S4"/>
    <property type="match status" value="1"/>
</dbReference>
<dbReference type="PANTHER" id="PTHR47683:SF2">
    <property type="entry name" value="RNA-BINDING S4 DOMAIN-CONTAINING PROTEIN"/>
    <property type="match status" value="1"/>
</dbReference>
<dbReference type="SMART" id="SM00363">
    <property type="entry name" value="S4"/>
    <property type="match status" value="1"/>
</dbReference>
<dbReference type="GO" id="GO:0000455">
    <property type="term" value="P:enzyme-directed rRNA pseudouridine synthesis"/>
    <property type="evidence" value="ECO:0007669"/>
    <property type="project" value="UniProtKB-ARBA"/>
</dbReference>
<dbReference type="NCBIfam" id="TIGR00093">
    <property type="entry name" value="pseudouridine synthase"/>
    <property type="match status" value="1"/>
</dbReference>
<dbReference type="SUPFAM" id="SSF55120">
    <property type="entry name" value="Pseudouridine synthase"/>
    <property type="match status" value="1"/>
</dbReference>
<evidence type="ECO:0000256" key="1">
    <source>
        <dbReference type="ARBA" id="ARBA00008348"/>
    </source>
</evidence>
<dbReference type="Proteomes" id="UP000182253">
    <property type="component" value="Unassembled WGS sequence"/>
</dbReference>
<name>A0A1F6UWZ8_9BACT</name>
<dbReference type="PANTHER" id="PTHR47683">
    <property type="entry name" value="PSEUDOURIDINE SYNTHASE FAMILY PROTEIN-RELATED"/>
    <property type="match status" value="1"/>
</dbReference>
<keyword evidence="2 4" id="KW-0413">Isomerase</keyword>
<dbReference type="InterPro" id="IPR020103">
    <property type="entry name" value="PsdUridine_synth_cat_dom_sf"/>
</dbReference>
<dbReference type="InterPro" id="IPR018496">
    <property type="entry name" value="PsdUridine_synth_RsuA/RluB_CS"/>
</dbReference>
<evidence type="ECO:0000259" key="5">
    <source>
        <dbReference type="SMART" id="SM00363"/>
    </source>
</evidence>